<proteinExistence type="predicted"/>
<evidence type="ECO:0000313" key="2">
    <source>
        <dbReference type="EMBL" id="RNF38123.1"/>
    </source>
</evidence>
<dbReference type="Gene3D" id="3.90.1150.200">
    <property type="match status" value="1"/>
</dbReference>
<dbReference type="EMBL" id="RIAX01000023">
    <property type="protein sequence ID" value="RNF38123.1"/>
    <property type="molecule type" value="Genomic_DNA"/>
</dbReference>
<dbReference type="AlphaFoldDB" id="A0A3M8P316"/>
<dbReference type="OrthoDB" id="384795at2"/>
<dbReference type="RefSeq" id="WP_123166684.1">
    <property type="nucleotide sequence ID" value="NZ_RIAX01000023.1"/>
</dbReference>
<keyword evidence="3" id="KW-1185">Reference proteome</keyword>
<evidence type="ECO:0000259" key="1">
    <source>
        <dbReference type="Pfam" id="PF08818"/>
    </source>
</evidence>
<accession>A0A3M8P316</accession>
<protein>
    <submittedName>
        <fullName evidence="2">Iron chaperone</fullName>
    </submittedName>
</protein>
<dbReference type="SUPFAM" id="SSF159888">
    <property type="entry name" value="YdhG-like"/>
    <property type="match status" value="1"/>
</dbReference>
<dbReference type="Pfam" id="PF08818">
    <property type="entry name" value="DUF1801"/>
    <property type="match status" value="1"/>
</dbReference>
<gene>
    <name evidence="2" type="ORF">EEX84_16145</name>
</gene>
<comment type="caution">
    <text evidence="2">The sequence shown here is derived from an EMBL/GenBank/DDBJ whole genome shotgun (WGS) entry which is preliminary data.</text>
</comment>
<evidence type="ECO:0000313" key="3">
    <source>
        <dbReference type="Proteomes" id="UP000275473"/>
    </source>
</evidence>
<sequence>MEVFEHYLANMDDAEHRNRTEKVLAWVTETFPTLVPAIKWNQPVFSDHGTYIIGFSTAKKHLAVAPENAAIEHFSEEIAHTGYDCTKEIFRIKWNSPVDFTLLEKVIEFNRQDKADCSSFWRK</sequence>
<dbReference type="Proteomes" id="UP000275473">
    <property type="component" value="Unassembled WGS sequence"/>
</dbReference>
<reference evidence="2 3" key="1">
    <citation type="journal article" date="2018" name="Int. J. Syst. Evol. Microbiol.">
        <title>Planococcus salinus sp. nov., a moderately halophilic bacterium isolated from a saline-alkali soil.</title>
        <authorList>
            <person name="Gan L."/>
        </authorList>
    </citation>
    <scope>NUCLEOTIDE SEQUENCE [LARGE SCALE GENOMIC DNA]</scope>
    <source>
        <strain evidence="2 3">LCB217</strain>
    </source>
</reference>
<name>A0A3M8P316_9BACL</name>
<feature type="domain" description="YdhG-like" evidence="1">
    <location>
        <begin position="16"/>
        <end position="109"/>
    </location>
</feature>
<organism evidence="2 3">
    <name type="scientific">Planococcus salinus</name>
    <dbReference type="NCBI Taxonomy" id="1848460"/>
    <lineage>
        <taxon>Bacteria</taxon>
        <taxon>Bacillati</taxon>
        <taxon>Bacillota</taxon>
        <taxon>Bacilli</taxon>
        <taxon>Bacillales</taxon>
        <taxon>Caryophanaceae</taxon>
        <taxon>Planococcus</taxon>
    </lineage>
</organism>
<dbReference type="InterPro" id="IPR014922">
    <property type="entry name" value="YdhG-like"/>
</dbReference>